<dbReference type="Proteomes" id="UP001164250">
    <property type="component" value="Chromosome 5"/>
</dbReference>
<sequence>MMRVTQRIKIQNTRKMNSTNKTQVTPSLPETVDGKRQITYQMVKNRGLTRPRKKLLKDPRKKRGLSIRRQ</sequence>
<dbReference type="EMBL" id="CM047901">
    <property type="protein sequence ID" value="KAJ0097393.1"/>
    <property type="molecule type" value="Genomic_DNA"/>
</dbReference>
<evidence type="ECO:0000313" key="1">
    <source>
        <dbReference type="EMBL" id="KAJ0097393.1"/>
    </source>
</evidence>
<gene>
    <name evidence="1" type="ORF">Patl1_29345</name>
</gene>
<organism evidence="1 2">
    <name type="scientific">Pistacia atlantica</name>
    <dbReference type="NCBI Taxonomy" id="434234"/>
    <lineage>
        <taxon>Eukaryota</taxon>
        <taxon>Viridiplantae</taxon>
        <taxon>Streptophyta</taxon>
        <taxon>Embryophyta</taxon>
        <taxon>Tracheophyta</taxon>
        <taxon>Spermatophyta</taxon>
        <taxon>Magnoliopsida</taxon>
        <taxon>eudicotyledons</taxon>
        <taxon>Gunneridae</taxon>
        <taxon>Pentapetalae</taxon>
        <taxon>rosids</taxon>
        <taxon>malvids</taxon>
        <taxon>Sapindales</taxon>
        <taxon>Anacardiaceae</taxon>
        <taxon>Pistacia</taxon>
    </lineage>
</organism>
<protein>
    <submittedName>
        <fullName evidence="1">Uncharacterized protein</fullName>
    </submittedName>
</protein>
<comment type="caution">
    <text evidence="1">The sequence shown here is derived from an EMBL/GenBank/DDBJ whole genome shotgun (WGS) entry which is preliminary data.</text>
</comment>
<proteinExistence type="predicted"/>
<evidence type="ECO:0000313" key="2">
    <source>
        <dbReference type="Proteomes" id="UP001164250"/>
    </source>
</evidence>
<keyword evidence="2" id="KW-1185">Reference proteome</keyword>
<name>A0ACC1BEL6_9ROSI</name>
<accession>A0ACC1BEL6</accession>
<reference evidence="2" key="1">
    <citation type="journal article" date="2023" name="G3 (Bethesda)">
        <title>Genome assembly and association tests identify interacting loci associated with vigor, precocity, and sex in interspecific pistachio rootstocks.</title>
        <authorList>
            <person name="Palmer W."/>
            <person name="Jacygrad E."/>
            <person name="Sagayaradj S."/>
            <person name="Cavanaugh K."/>
            <person name="Han R."/>
            <person name="Bertier L."/>
            <person name="Beede B."/>
            <person name="Kafkas S."/>
            <person name="Golino D."/>
            <person name="Preece J."/>
            <person name="Michelmore R."/>
        </authorList>
    </citation>
    <scope>NUCLEOTIDE SEQUENCE [LARGE SCALE GENOMIC DNA]</scope>
</reference>